<accession>A0A0D1C7J0</accession>
<protein>
    <submittedName>
        <fullName evidence="2">Uncharacterized protein</fullName>
    </submittedName>
</protein>
<dbReference type="eggNOG" id="ENOG502TM2H">
    <property type="taxonomic scope" value="Eukaryota"/>
</dbReference>
<dbReference type="KEGG" id="uma:UMAG_06500"/>
<proteinExistence type="predicted"/>
<keyword evidence="3" id="KW-1185">Reference proteome</keyword>
<evidence type="ECO:0000313" key="2">
    <source>
        <dbReference type="EMBL" id="KIS69487.1"/>
    </source>
</evidence>
<organism evidence="2 3">
    <name type="scientific">Mycosarcoma maydis</name>
    <name type="common">Corn smut fungus</name>
    <name type="synonym">Ustilago maydis</name>
    <dbReference type="NCBI Taxonomy" id="5270"/>
    <lineage>
        <taxon>Eukaryota</taxon>
        <taxon>Fungi</taxon>
        <taxon>Dikarya</taxon>
        <taxon>Basidiomycota</taxon>
        <taxon>Ustilaginomycotina</taxon>
        <taxon>Ustilaginomycetes</taxon>
        <taxon>Ustilaginales</taxon>
        <taxon>Ustilaginaceae</taxon>
        <taxon>Mycosarcoma</taxon>
    </lineage>
</organism>
<sequence>MAQTSCLCQFSYAATNITNHIHKAHSGEQVSQEAAGAVGLAACSCGQVVLNVTALRRHQGIRTCQSGQSQPIIGSASTDGPEPEPEPPSPRLLDPELDLEFQDNFLPDASPGPAPEIQDIPTLADVPADHSPSLTLSAVH</sequence>
<dbReference type="RefSeq" id="XP_011389163.1">
    <property type="nucleotide sequence ID" value="XM_011390861.1"/>
</dbReference>
<dbReference type="OrthoDB" id="2556664at2759"/>
<gene>
    <name evidence="2" type="ORF">UMAG_06500</name>
</gene>
<reference evidence="2 3" key="1">
    <citation type="journal article" date="2006" name="Nature">
        <title>Insights from the genome of the biotrophic fungal plant pathogen Ustilago maydis.</title>
        <authorList>
            <person name="Kamper J."/>
            <person name="Kahmann R."/>
            <person name="Bolker M."/>
            <person name="Ma L.J."/>
            <person name="Brefort T."/>
            <person name="Saville B.J."/>
            <person name="Banuett F."/>
            <person name="Kronstad J.W."/>
            <person name="Gold S.E."/>
            <person name="Muller O."/>
            <person name="Perlin M.H."/>
            <person name="Wosten H.A."/>
            <person name="de Vries R."/>
            <person name="Ruiz-Herrera J."/>
            <person name="Reynaga-Pena C.G."/>
            <person name="Snetselaar K."/>
            <person name="McCann M."/>
            <person name="Perez-Martin J."/>
            <person name="Feldbrugge M."/>
            <person name="Basse C.W."/>
            <person name="Steinberg G."/>
            <person name="Ibeas J.I."/>
            <person name="Holloman W."/>
            <person name="Guzman P."/>
            <person name="Farman M."/>
            <person name="Stajich J.E."/>
            <person name="Sentandreu R."/>
            <person name="Gonzalez-Prieto J.M."/>
            <person name="Kennell J.C."/>
            <person name="Molina L."/>
            <person name="Schirawski J."/>
            <person name="Mendoza-Mendoza A."/>
            <person name="Greilinger D."/>
            <person name="Munch K."/>
            <person name="Rossel N."/>
            <person name="Scherer M."/>
            <person name="Vranes M."/>
            <person name="Ladendorf O."/>
            <person name="Vincon V."/>
            <person name="Fuchs U."/>
            <person name="Sandrock B."/>
            <person name="Meng S."/>
            <person name="Ho E.C."/>
            <person name="Cahill M.J."/>
            <person name="Boyce K.J."/>
            <person name="Klose J."/>
            <person name="Klosterman S.J."/>
            <person name="Deelstra H.J."/>
            <person name="Ortiz-Castellanos L."/>
            <person name="Li W."/>
            <person name="Sanchez-Alonso P."/>
            <person name="Schreier P.H."/>
            <person name="Hauser-Hahn I."/>
            <person name="Vaupel M."/>
            <person name="Koopmann E."/>
            <person name="Friedrich G."/>
            <person name="Voss H."/>
            <person name="Schluter T."/>
            <person name="Margolis J."/>
            <person name="Platt D."/>
            <person name="Swimmer C."/>
            <person name="Gnirke A."/>
            <person name="Chen F."/>
            <person name="Vysotskaia V."/>
            <person name="Mannhaupt G."/>
            <person name="Guldener U."/>
            <person name="Munsterkotter M."/>
            <person name="Haase D."/>
            <person name="Oesterheld M."/>
            <person name="Mewes H.W."/>
            <person name="Mauceli E.W."/>
            <person name="DeCaprio D."/>
            <person name="Wade C.M."/>
            <person name="Butler J."/>
            <person name="Young S."/>
            <person name="Jaffe D.B."/>
            <person name="Calvo S."/>
            <person name="Nusbaum C."/>
            <person name="Galagan J."/>
            <person name="Birren B.W."/>
        </authorList>
    </citation>
    <scope>NUCLEOTIDE SEQUENCE [LARGE SCALE GENOMIC DNA]</scope>
    <source>
        <strain evidence="3">DSM 14603 / FGSC 9021 / UM521</strain>
    </source>
</reference>
<dbReference type="GeneID" id="23566066"/>
<feature type="compositionally biased region" description="Polar residues" evidence="1">
    <location>
        <begin position="63"/>
        <end position="78"/>
    </location>
</feature>
<dbReference type="AlphaFoldDB" id="A0A0D1C7J0"/>
<dbReference type="Proteomes" id="UP000000561">
    <property type="component" value="Chromosome 6"/>
</dbReference>
<evidence type="ECO:0000313" key="3">
    <source>
        <dbReference type="Proteomes" id="UP000000561"/>
    </source>
</evidence>
<dbReference type="EMBL" id="CM003145">
    <property type="protein sequence ID" value="KIS69487.1"/>
    <property type="molecule type" value="Genomic_DNA"/>
</dbReference>
<name>A0A0D1C7J0_MYCMD</name>
<feature type="region of interest" description="Disordered" evidence="1">
    <location>
        <begin position="63"/>
        <end position="140"/>
    </location>
</feature>
<dbReference type="InParanoid" id="A0A0D1C7J0"/>
<evidence type="ECO:0000256" key="1">
    <source>
        <dbReference type="SAM" id="MobiDB-lite"/>
    </source>
</evidence>
<dbReference type="VEuPathDB" id="FungiDB:UMAG_06500"/>